<comment type="caution">
    <text evidence="1">The sequence shown here is derived from an EMBL/GenBank/DDBJ whole genome shotgun (WGS) entry which is preliminary data.</text>
</comment>
<dbReference type="RefSeq" id="WP_254014214.1">
    <property type="nucleotide sequence ID" value="NZ_JAMZMM010000336.1"/>
</dbReference>
<reference evidence="1" key="1">
    <citation type="submission" date="2022-06" db="EMBL/GenBank/DDBJ databases">
        <title>New cyanobacteria of genus Symplocastrum in benthos of Lake Baikal.</title>
        <authorList>
            <person name="Sorokovikova E."/>
            <person name="Tikhonova I."/>
            <person name="Krasnopeev A."/>
            <person name="Evseev P."/>
            <person name="Gladkikh A."/>
            <person name="Belykh O."/>
        </authorList>
    </citation>
    <scope>NUCLEOTIDE SEQUENCE</scope>
    <source>
        <strain evidence="1">BBK-W-15</strain>
    </source>
</reference>
<proteinExistence type="predicted"/>
<organism evidence="1 2">
    <name type="scientific">Limnofasciculus baicalensis BBK-W-15</name>
    <dbReference type="NCBI Taxonomy" id="2699891"/>
    <lineage>
        <taxon>Bacteria</taxon>
        <taxon>Bacillati</taxon>
        <taxon>Cyanobacteriota</taxon>
        <taxon>Cyanophyceae</taxon>
        <taxon>Coleofasciculales</taxon>
        <taxon>Coleofasciculaceae</taxon>
        <taxon>Limnofasciculus</taxon>
        <taxon>Limnofasciculus baicalensis</taxon>
    </lineage>
</organism>
<protein>
    <submittedName>
        <fullName evidence="1">Uncharacterized protein</fullName>
    </submittedName>
</protein>
<accession>A0AAE3KQ35</accession>
<evidence type="ECO:0000313" key="2">
    <source>
        <dbReference type="Proteomes" id="UP001204953"/>
    </source>
</evidence>
<dbReference type="Proteomes" id="UP001204953">
    <property type="component" value="Unassembled WGS sequence"/>
</dbReference>
<sequence length="223" mass="23573">MTIRGVSLFVSAASMIAFSGGSALAVTLIGSTLSYRAEAQLSSTSQLFVSSFPASAIVSESTVEFPNVESLFDPSVGVPPGFAKSFVNVSIDAGADYLEFDYSNAGFGRFASGFKNTDVFTFSAPIALQIKGVSINPQTTLVGLTPNRVTFDGSELFVNGQGLFFNPSTFVRLDLDLDVAVAPESNPVSVPEPSPVFSLVGAMLAGTIFKCYTYFRKPKPKVI</sequence>
<dbReference type="AlphaFoldDB" id="A0AAE3KQ35"/>
<evidence type="ECO:0000313" key="1">
    <source>
        <dbReference type="EMBL" id="MCP2731476.1"/>
    </source>
</evidence>
<keyword evidence="2" id="KW-1185">Reference proteome</keyword>
<dbReference type="EMBL" id="JAMZMM010000336">
    <property type="protein sequence ID" value="MCP2731476.1"/>
    <property type="molecule type" value="Genomic_DNA"/>
</dbReference>
<name>A0AAE3KQ35_9CYAN</name>
<gene>
    <name evidence="1" type="ORF">NJ959_23910</name>
</gene>